<dbReference type="Proteomes" id="UP001281147">
    <property type="component" value="Unassembled WGS sequence"/>
</dbReference>
<dbReference type="EMBL" id="JAUTXU010000202">
    <property type="protein sequence ID" value="KAK3699048.1"/>
    <property type="molecule type" value="Genomic_DNA"/>
</dbReference>
<gene>
    <name evidence="1" type="ORF">LTR37_016652</name>
</gene>
<evidence type="ECO:0000313" key="2">
    <source>
        <dbReference type="Proteomes" id="UP001281147"/>
    </source>
</evidence>
<proteinExistence type="predicted"/>
<sequence length="238" mass="26593">MFAAVFLGLAITTGTKLDKTTAAERIEGEIDSYRDRLKQKFASELFSLPSTMTNKNSDRQAQDHNLHSLCRHDEAVVAAYFRGLQQLRILPFECTDHPLLTHSLRLIALADWLARDHTTKMETGSNSGYGSYRQATPASCTACSFKDRLNDSLFSILMTSIGSRQGKCLLCLLRANVEHDCRDKIDGKSSKNYSQSFRLLFGDSPGDCLLRLNGRNSVEETLFRALKLAYGVQDSVMP</sequence>
<evidence type="ECO:0000313" key="1">
    <source>
        <dbReference type="EMBL" id="KAK3699048.1"/>
    </source>
</evidence>
<organism evidence="1 2">
    <name type="scientific">Vermiconidia calcicola</name>
    <dbReference type="NCBI Taxonomy" id="1690605"/>
    <lineage>
        <taxon>Eukaryota</taxon>
        <taxon>Fungi</taxon>
        <taxon>Dikarya</taxon>
        <taxon>Ascomycota</taxon>
        <taxon>Pezizomycotina</taxon>
        <taxon>Dothideomycetes</taxon>
        <taxon>Dothideomycetidae</taxon>
        <taxon>Mycosphaerellales</taxon>
        <taxon>Extremaceae</taxon>
        <taxon>Vermiconidia</taxon>
    </lineage>
</organism>
<comment type="caution">
    <text evidence="1">The sequence shown here is derived from an EMBL/GenBank/DDBJ whole genome shotgun (WGS) entry which is preliminary data.</text>
</comment>
<keyword evidence="2" id="KW-1185">Reference proteome</keyword>
<accession>A0ACC3MNU7</accession>
<reference evidence="1" key="1">
    <citation type="submission" date="2023-07" db="EMBL/GenBank/DDBJ databases">
        <title>Black Yeasts Isolated from many extreme environments.</title>
        <authorList>
            <person name="Coleine C."/>
            <person name="Stajich J.E."/>
            <person name="Selbmann L."/>
        </authorList>
    </citation>
    <scope>NUCLEOTIDE SEQUENCE</scope>
    <source>
        <strain evidence="1">CCFEE 5714</strain>
    </source>
</reference>
<protein>
    <submittedName>
        <fullName evidence="1">Uncharacterized protein</fullName>
    </submittedName>
</protein>
<name>A0ACC3MNU7_9PEZI</name>